<keyword evidence="7" id="KW-1185">Reference proteome</keyword>
<evidence type="ECO:0000313" key="6">
    <source>
        <dbReference type="EMBL" id="OWJ69167.1"/>
    </source>
</evidence>
<dbReference type="Pfam" id="PF03466">
    <property type="entry name" value="LysR_substrate"/>
    <property type="match status" value="1"/>
</dbReference>
<dbReference type="InterPro" id="IPR036390">
    <property type="entry name" value="WH_DNA-bd_sf"/>
</dbReference>
<name>A0A211ZVR5_9PROT</name>
<dbReference type="InterPro" id="IPR036388">
    <property type="entry name" value="WH-like_DNA-bd_sf"/>
</dbReference>
<comment type="caution">
    <text evidence="6">The sequence shown here is derived from an EMBL/GenBank/DDBJ whole genome shotgun (WGS) entry which is preliminary data.</text>
</comment>
<evidence type="ECO:0000313" key="7">
    <source>
        <dbReference type="Proteomes" id="UP000196655"/>
    </source>
</evidence>
<evidence type="ECO:0000256" key="2">
    <source>
        <dbReference type="ARBA" id="ARBA00023015"/>
    </source>
</evidence>
<dbReference type="GO" id="GO:0010628">
    <property type="term" value="P:positive regulation of gene expression"/>
    <property type="evidence" value="ECO:0007669"/>
    <property type="project" value="TreeGrafter"/>
</dbReference>
<dbReference type="AlphaFoldDB" id="A0A211ZVR5"/>
<gene>
    <name evidence="6" type="ORF">BWR60_01150</name>
</gene>
<dbReference type="GO" id="GO:0043565">
    <property type="term" value="F:sequence-specific DNA binding"/>
    <property type="evidence" value="ECO:0007669"/>
    <property type="project" value="TreeGrafter"/>
</dbReference>
<feature type="domain" description="HTH lysR-type" evidence="5">
    <location>
        <begin position="17"/>
        <end position="74"/>
    </location>
</feature>
<reference evidence="7" key="1">
    <citation type="submission" date="2017-05" db="EMBL/GenBank/DDBJ databases">
        <authorList>
            <person name="Macchi M."/>
            <person name="Festa S."/>
            <person name="Coppotelli B.M."/>
            <person name="Morelli I.S."/>
        </authorList>
    </citation>
    <scope>NUCLEOTIDE SEQUENCE [LARGE SCALE GENOMIC DNA]</scope>
    <source>
        <strain evidence="7">I</strain>
    </source>
</reference>
<comment type="similarity">
    <text evidence="1">Belongs to the LysR transcriptional regulatory family.</text>
</comment>
<dbReference type="Gene3D" id="3.40.190.10">
    <property type="entry name" value="Periplasmic binding protein-like II"/>
    <property type="match status" value="2"/>
</dbReference>
<dbReference type="Proteomes" id="UP000196655">
    <property type="component" value="Unassembled WGS sequence"/>
</dbReference>
<dbReference type="SUPFAM" id="SSF53850">
    <property type="entry name" value="Periplasmic binding protein-like II"/>
    <property type="match status" value="1"/>
</dbReference>
<organism evidence="6 7">
    <name type="scientific">Inquilinus limosus</name>
    <dbReference type="NCBI Taxonomy" id="171674"/>
    <lineage>
        <taxon>Bacteria</taxon>
        <taxon>Pseudomonadati</taxon>
        <taxon>Pseudomonadota</taxon>
        <taxon>Alphaproteobacteria</taxon>
        <taxon>Rhodospirillales</taxon>
        <taxon>Rhodospirillaceae</taxon>
        <taxon>Inquilinus</taxon>
    </lineage>
</organism>
<dbReference type="Pfam" id="PF00126">
    <property type="entry name" value="HTH_1"/>
    <property type="match status" value="1"/>
</dbReference>
<evidence type="ECO:0000259" key="5">
    <source>
        <dbReference type="PROSITE" id="PS50931"/>
    </source>
</evidence>
<dbReference type="SUPFAM" id="SSF46785">
    <property type="entry name" value="Winged helix' DNA-binding domain"/>
    <property type="match status" value="1"/>
</dbReference>
<dbReference type="PROSITE" id="PS50931">
    <property type="entry name" value="HTH_LYSR"/>
    <property type="match status" value="1"/>
</dbReference>
<sequence>MKNICSYAAMLWCSMRITQRQVEAFRAVMLAGSMTAAAELLFVSQPAVTRLIRDFEAETGLTLFERRGTHLQPTRAAVALAEEVERSFVGLGSIAAFADGLKHATLGTLRIAAIPTLADGLLARFLVDFMKTRPGVRVSLASMTSDLVIEAVAGGGVDLGYAGATISRSGFVVHPTPLAAVAVLPTGHRLAERDCIRPGDLVNETFVSLRPGSLFAALVDVALDGIPRTVAFTARTSHAVCSMVAAGAGIALVDPMAAYEQAGRSLVVRPFEPSIEAGFQALRRSDGAAIVPGPARRKRPRSLMEALVEGFHCYVMGLELQVPTAAQRRHSRGSGRCSEVTQT</sequence>
<evidence type="ECO:0000256" key="4">
    <source>
        <dbReference type="ARBA" id="ARBA00023163"/>
    </source>
</evidence>
<keyword evidence="3" id="KW-0238">DNA-binding</keyword>
<dbReference type="PANTHER" id="PTHR30427:SF1">
    <property type="entry name" value="TRANSCRIPTIONAL ACTIVATOR PROTEIN LYSR"/>
    <property type="match status" value="1"/>
</dbReference>
<keyword evidence="4" id="KW-0804">Transcription</keyword>
<evidence type="ECO:0000256" key="3">
    <source>
        <dbReference type="ARBA" id="ARBA00023125"/>
    </source>
</evidence>
<dbReference type="PANTHER" id="PTHR30427">
    <property type="entry name" value="TRANSCRIPTIONAL ACTIVATOR PROTEIN LYSR"/>
    <property type="match status" value="1"/>
</dbReference>
<dbReference type="InterPro" id="IPR005119">
    <property type="entry name" value="LysR_subst-bd"/>
</dbReference>
<accession>A0A211ZVR5</accession>
<dbReference type="EMBL" id="NHON01000001">
    <property type="protein sequence ID" value="OWJ69167.1"/>
    <property type="molecule type" value="Genomic_DNA"/>
</dbReference>
<keyword evidence="2" id="KW-0805">Transcription regulation</keyword>
<dbReference type="Gene3D" id="1.10.10.10">
    <property type="entry name" value="Winged helix-like DNA-binding domain superfamily/Winged helix DNA-binding domain"/>
    <property type="match status" value="1"/>
</dbReference>
<evidence type="ECO:0000256" key="1">
    <source>
        <dbReference type="ARBA" id="ARBA00009437"/>
    </source>
</evidence>
<dbReference type="InterPro" id="IPR000847">
    <property type="entry name" value="LysR_HTH_N"/>
</dbReference>
<proteinExistence type="inferred from homology"/>
<dbReference type="GO" id="GO:0003700">
    <property type="term" value="F:DNA-binding transcription factor activity"/>
    <property type="evidence" value="ECO:0007669"/>
    <property type="project" value="InterPro"/>
</dbReference>
<protein>
    <recommendedName>
        <fullName evidence="5">HTH lysR-type domain-containing protein</fullName>
    </recommendedName>
</protein>
<dbReference type="PRINTS" id="PR00039">
    <property type="entry name" value="HTHLYSR"/>
</dbReference>
<dbReference type="OrthoDB" id="8479870at2"/>